<organism evidence="2 3">
    <name type="scientific">Hartmannibacter diazotrophicus</name>
    <dbReference type="NCBI Taxonomy" id="1482074"/>
    <lineage>
        <taxon>Bacteria</taxon>
        <taxon>Pseudomonadati</taxon>
        <taxon>Pseudomonadota</taxon>
        <taxon>Alphaproteobacteria</taxon>
        <taxon>Hyphomicrobiales</taxon>
        <taxon>Pleomorphomonadaceae</taxon>
        <taxon>Hartmannibacter</taxon>
    </lineage>
</organism>
<dbReference type="Proteomes" id="UP000223606">
    <property type="component" value="Chromosome 1"/>
</dbReference>
<keyword evidence="3" id="KW-1185">Reference proteome</keyword>
<accession>A0A2C9DBZ2</accession>
<proteinExistence type="predicted"/>
<reference evidence="3" key="1">
    <citation type="submission" date="2017-09" db="EMBL/GenBank/DDBJ databases">
        <title>Genome sequence of Nannocystis excedens DSM 71.</title>
        <authorList>
            <person name="Blom J."/>
        </authorList>
    </citation>
    <scope>NUCLEOTIDE SEQUENCE [LARGE SCALE GENOMIC DNA]</scope>
    <source>
        <strain evidence="3">type strain: E19</strain>
    </source>
</reference>
<feature type="compositionally biased region" description="Basic and acidic residues" evidence="1">
    <location>
        <begin position="157"/>
        <end position="168"/>
    </location>
</feature>
<evidence type="ECO:0000256" key="1">
    <source>
        <dbReference type="SAM" id="MobiDB-lite"/>
    </source>
</evidence>
<dbReference type="KEGG" id="hdi:HDIA_4149"/>
<gene>
    <name evidence="2" type="ORF">HDIA_4149</name>
</gene>
<dbReference type="EMBL" id="LT960614">
    <property type="protein sequence ID" value="SON57690.1"/>
    <property type="molecule type" value="Genomic_DNA"/>
</dbReference>
<evidence type="ECO:0000313" key="3">
    <source>
        <dbReference type="Proteomes" id="UP000223606"/>
    </source>
</evidence>
<evidence type="ECO:0000313" key="2">
    <source>
        <dbReference type="EMBL" id="SON57690.1"/>
    </source>
</evidence>
<dbReference type="AlphaFoldDB" id="A0A2C9DBZ2"/>
<feature type="region of interest" description="Disordered" evidence="1">
    <location>
        <begin position="129"/>
        <end position="168"/>
    </location>
</feature>
<name>A0A2C9DBZ2_9HYPH</name>
<protein>
    <submittedName>
        <fullName evidence="2">Uncharacterized protein</fullName>
    </submittedName>
</protein>
<sequence>MRSIRAATGGGQAVPARCPARWMPGRRNGTAEVPQGVERDRTPLSAGGGSICCMRMDALQAGQVRPSVRTGEEADCRMRKSPAARRRRWARGLLVPSCGEPRRFIRLFGRIETLCHSGRMKLARREGKSRGVARNCGPGPFPARRKARRAARGAGFPERRSGACEGCERGPPAAGAGLKIKKDGAQEARHPVFVVLARGGSTVPPLARWLIRDQTA</sequence>